<keyword evidence="3" id="KW-1185">Reference proteome</keyword>
<evidence type="ECO:0000259" key="1">
    <source>
        <dbReference type="Pfam" id="PF13930"/>
    </source>
</evidence>
<dbReference type="InterPro" id="IPR044929">
    <property type="entry name" value="DNA/RNA_non-sp_Endonuclease_sf"/>
</dbReference>
<dbReference type="InterPro" id="IPR044927">
    <property type="entry name" value="Endonuclea_NS_2"/>
</dbReference>
<evidence type="ECO:0000313" key="3">
    <source>
        <dbReference type="Proteomes" id="UP001146670"/>
    </source>
</evidence>
<dbReference type="Pfam" id="PF13930">
    <property type="entry name" value="Endonuclea_NS_2"/>
    <property type="match status" value="1"/>
</dbReference>
<dbReference type="RefSeq" id="WP_268751891.1">
    <property type="nucleotide sequence ID" value="NZ_JAPRFQ010000001.1"/>
</dbReference>
<comment type="caution">
    <text evidence="2">The sequence shown here is derived from an EMBL/GenBank/DDBJ whole genome shotgun (WGS) entry which is preliminary data.</text>
</comment>
<organism evidence="2 3">
    <name type="scientific">Aerococcus kribbianus</name>
    <dbReference type="NCBI Taxonomy" id="2999064"/>
    <lineage>
        <taxon>Bacteria</taxon>
        <taxon>Bacillati</taxon>
        <taxon>Bacillota</taxon>
        <taxon>Bacilli</taxon>
        <taxon>Lactobacillales</taxon>
        <taxon>Aerococcaceae</taxon>
        <taxon>Aerococcus</taxon>
    </lineage>
</organism>
<keyword evidence="2" id="KW-0540">Nuclease</keyword>
<name>A0A9X3FRY3_9LACT</name>
<dbReference type="EMBL" id="JAPRFR010000001">
    <property type="protein sequence ID" value="MCZ0725575.1"/>
    <property type="molecule type" value="Genomic_DNA"/>
</dbReference>
<gene>
    <name evidence="2" type="ORF">OW157_03200</name>
</gene>
<evidence type="ECO:0000313" key="2">
    <source>
        <dbReference type="EMBL" id="MCZ0725575.1"/>
    </source>
</evidence>
<keyword evidence="2" id="KW-0378">Hydrolase</keyword>
<sequence>MKKHRQKLQTNGLWSLLICLVVILFLSVGSSLAQQITEEELTTSDDQVESLYQDFWAQFSQEEEKSKGVPYFNSSSKQAFTSDKASQADQKIIKQEQALHSQDLEVPAGDDYQVVNGNVPLFTSKDLESQQNTWEAYSPLDDLNRVGQANALLASDLMPADEDSRDSLSHVEPTGWRQMRYPGQVEGSWLYNRSHLIGYQLTGQQANVLNLLTATRAFNVDGMLPFENYVAAYIENNDVHIRYRVTPVFIGDELLARGVYMEGYSIEDDGQLAFHVYIPNRQPGIHLNYKDGSSHLE</sequence>
<feature type="domain" description="Type VII secretion system protein EssD-like" evidence="1">
    <location>
        <begin position="131"/>
        <end position="263"/>
    </location>
</feature>
<dbReference type="Gene3D" id="3.40.570.10">
    <property type="entry name" value="Extracellular Endonuclease, subunit A"/>
    <property type="match status" value="1"/>
</dbReference>
<proteinExistence type="predicted"/>
<dbReference type="AlphaFoldDB" id="A0A9X3FRY3"/>
<protein>
    <submittedName>
        <fullName evidence="2">DNA/RNA non-specific endonuclease</fullName>
    </submittedName>
</protein>
<dbReference type="GO" id="GO:0004519">
    <property type="term" value="F:endonuclease activity"/>
    <property type="evidence" value="ECO:0007669"/>
    <property type="project" value="UniProtKB-KW"/>
</dbReference>
<dbReference type="Proteomes" id="UP001146670">
    <property type="component" value="Unassembled WGS sequence"/>
</dbReference>
<reference evidence="2" key="1">
    <citation type="submission" date="2022-12" db="EMBL/GenBank/DDBJ databases">
        <title>Description and comparative metabolic analysis of Aerococcus sp. nov., isolated from the feces of a pig.</title>
        <authorList>
            <person name="Chang Y.-H."/>
        </authorList>
    </citation>
    <scope>NUCLEOTIDE SEQUENCE</scope>
    <source>
        <strain evidence="2">YH-aer222</strain>
    </source>
</reference>
<accession>A0A9X3FRY3</accession>
<keyword evidence="2" id="KW-0255">Endonuclease</keyword>